<dbReference type="Proteomes" id="UP000245412">
    <property type="component" value="Unassembled WGS sequence"/>
</dbReference>
<sequence>MGKLKEQLKNIRKPKYRLRMLMAFFAVAVLAIGFVDIVVFRSLSAQIREESEKETLDFLKNVTSSYESQITQYQEKAELLFRNLDVKAYLLSDGSEDLYLKSIYESMKALAGNTQGITSVVLFHGERVLASYDTGMILQNTKEELVERIHETVSDKELFFISADSRQIKRQMVVFWSAREYLYGPSSYGVALVVQLDVLQQKTALLDQNRENPPCIFYQDGEAVVWKKDAYEEKRRELFHTVQMSDQKEGVLYETIDGKQYKISFAAPGEGRFSAIWLQEMSPNQERIRQALQMILAATVAGMAIMAVIVWILSGWMYRPLGMLFRNIFELAGSREDRTAGNSRLGGGSLEDVNQSMALLRDQIRSNVFVRYLRQEGQEQMDEQVFGFGGKTPKSFLVMVMRYCLDDWNKNDEIAAFIRENKSLAGTDELQCYQVSRSEIIMLICRGTNEEADDGGEAAAGELLSELEDIYGLQGCIGISGCEGTEQLPDAYHRANMLTGYYILSKKIQVIPEKLLGEKMDGPVQEPEKERIMRCIKENKEDDMEECIRSLLDNLTAYHIKAAKNYLKMLTADVIRLSERISGEKNTEYEIYLEDFLTYEIFIGQEDIETWLCQLFLQVKAQLKAWKQPSASSLMDEAVVYIEEHCQECCLSVELVSEHFGVSVSYFSKLFNQYTGKTFPDYMKQLRLEKARKILLEDPDRSISDIAKEVGFNSSSYFSAAFRKYYGVTPSQIKKN</sequence>
<dbReference type="InterPro" id="IPR009057">
    <property type="entry name" value="Homeodomain-like_sf"/>
</dbReference>
<keyword evidence="4" id="KW-0472">Membrane</keyword>
<dbReference type="GO" id="GO:0043565">
    <property type="term" value="F:sequence-specific DNA binding"/>
    <property type="evidence" value="ECO:0007669"/>
    <property type="project" value="InterPro"/>
</dbReference>
<keyword evidence="4" id="KW-0812">Transmembrane</keyword>
<accession>A0AB73T3Q3</accession>
<proteinExistence type="predicted"/>
<feature type="transmembrane region" description="Helical" evidence="4">
    <location>
        <begin position="21"/>
        <end position="43"/>
    </location>
</feature>
<feature type="domain" description="HTH araC/xylS-type" evidence="5">
    <location>
        <begin position="636"/>
        <end position="736"/>
    </location>
</feature>
<keyword evidence="7" id="KW-1185">Reference proteome</keyword>
<gene>
    <name evidence="6" type="ORF">C7383_107164</name>
</gene>
<dbReference type="PANTHER" id="PTHR43280:SF2">
    <property type="entry name" value="HTH-TYPE TRANSCRIPTIONAL REGULATOR EXSA"/>
    <property type="match status" value="1"/>
</dbReference>
<evidence type="ECO:0000256" key="3">
    <source>
        <dbReference type="ARBA" id="ARBA00023163"/>
    </source>
</evidence>
<dbReference type="SMART" id="SM00342">
    <property type="entry name" value="HTH_ARAC"/>
    <property type="match status" value="1"/>
</dbReference>
<feature type="transmembrane region" description="Helical" evidence="4">
    <location>
        <begin position="291"/>
        <end position="318"/>
    </location>
</feature>
<dbReference type="Gene3D" id="1.10.10.60">
    <property type="entry name" value="Homeodomain-like"/>
    <property type="match status" value="2"/>
</dbReference>
<dbReference type="SUPFAM" id="SSF46689">
    <property type="entry name" value="Homeodomain-like"/>
    <property type="match status" value="2"/>
</dbReference>
<keyword evidence="4" id="KW-1133">Transmembrane helix</keyword>
<keyword evidence="1" id="KW-0805">Transcription regulation</keyword>
<evidence type="ECO:0000259" key="5">
    <source>
        <dbReference type="PROSITE" id="PS01124"/>
    </source>
</evidence>
<evidence type="ECO:0000313" key="6">
    <source>
        <dbReference type="EMBL" id="PWJ75157.1"/>
    </source>
</evidence>
<name>A0AB73T3Q3_9FIRM</name>
<evidence type="ECO:0000256" key="2">
    <source>
        <dbReference type="ARBA" id="ARBA00023125"/>
    </source>
</evidence>
<comment type="caution">
    <text evidence="6">The sequence shown here is derived from an EMBL/GenBank/DDBJ whole genome shotgun (WGS) entry which is preliminary data.</text>
</comment>
<dbReference type="PANTHER" id="PTHR43280">
    <property type="entry name" value="ARAC-FAMILY TRANSCRIPTIONAL REGULATOR"/>
    <property type="match status" value="1"/>
</dbReference>
<dbReference type="AlphaFoldDB" id="A0AB73T3Q3"/>
<keyword evidence="2" id="KW-0238">DNA-binding</keyword>
<keyword evidence="3" id="KW-0804">Transcription</keyword>
<reference evidence="6 7" key="1">
    <citation type="submission" date="2018-05" db="EMBL/GenBank/DDBJ databases">
        <authorList>
            <person name="Goeker M."/>
            <person name="Huntemann M."/>
            <person name="Clum A."/>
            <person name="Pillay M."/>
            <person name="Palaniappan K."/>
            <person name="Varghese N."/>
            <person name="Mikhailova N."/>
            <person name="Stamatis D."/>
            <person name="Reddy T."/>
            <person name="Daum C."/>
            <person name="Shapiro N."/>
            <person name="Ivanova N."/>
            <person name="Kyrpides N."/>
            <person name="Woyke T."/>
        </authorList>
    </citation>
    <scope>NUCLEOTIDE SEQUENCE [LARGE SCALE GENOMIC DNA]</scope>
    <source>
        <strain evidence="6 7">DSM 26524</strain>
    </source>
</reference>
<dbReference type="GO" id="GO:0003700">
    <property type="term" value="F:DNA-binding transcription factor activity"/>
    <property type="evidence" value="ECO:0007669"/>
    <property type="project" value="InterPro"/>
</dbReference>
<organism evidence="6 7">
    <name type="scientific">Murimonas intestini</name>
    <dbReference type="NCBI Taxonomy" id="1337051"/>
    <lineage>
        <taxon>Bacteria</taxon>
        <taxon>Bacillati</taxon>
        <taxon>Bacillota</taxon>
        <taxon>Clostridia</taxon>
        <taxon>Lachnospirales</taxon>
        <taxon>Lachnospiraceae</taxon>
        <taxon>Murimonas</taxon>
    </lineage>
</organism>
<dbReference type="Pfam" id="PF12833">
    <property type="entry name" value="HTH_18"/>
    <property type="match status" value="1"/>
</dbReference>
<dbReference type="InterPro" id="IPR020449">
    <property type="entry name" value="Tscrpt_reg_AraC-type_HTH"/>
</dbReference>
<evidence type="ECO:0000313" key="7">
    <source>
        <dbReference type="Proteomes" id="UP000245412"/>
    </source>
</evidence>
<dbReference type="PROSITE" id="PS01124">
    <property type="entry name" value="HTH_ARAC_FAMILY_2"/>
    <property type="match status" value="1"/>
</dbReference>
<evidence type="ECO:0000256" key="4">
    <source>
        <dbReference type="SAM" id="Phobius"/>
    </source>
</evidence>
<dbReference type="InterPro" id="IPR018060">
    <property type="entry name" value="HTH_AraC"/>
</dbReference>
<dbReference type="RefSeq" id="WP_257497709.1">
    <property type="nucleotide sequence ID" value="NZ_JANKBI010000007.1"/>
</dbReference>
<protein>
    <submittedName>
        <fullName evidence="6">AraC-like DNA-binding protein</fullName>
    </submittedName>
</protein>
<evidence type="ECO:0000256" key="1">
    <source>
        <dbReference type="ARBA" id="ARBA00023015"/>
    </source>
</evidence>
<dbReference type="PRINTS" id="PR00032">
    <property type="entry name" value="HTHARAC"/>
</dbReference>
<dbReference type="EMBL" id="QGGY01000007">
    <property type="protein sequence ID" value="PWJ75157.1"/>
    <property type="molecule type" value="Genomic_DNA"/>
</dbReference>